<evidence type="ECO:0000313" key="2">
    <source>
        <dbReference type="Proteomes" id="UP000036681"/>
    </source>
</evidence>
<keyword evidence="2" id="KW-1185">Reference proteome</keyword>
<sequence length="72" mass="7903">MLAKPVEEHNEDNPEVVRGASFSVYIRSSLLLLLLTACYLLARFMGISTTNCKASKIDVIQIITALTVLLHG</sequence>
<keyword evidence="1" id="KW-0472">Membrane</keyword>
<keyword evidence="1" id="KW-0812">Transmembrane</keyword>
<organism evidence="2 3">
    <name type="scientific">Ascaris lumbricoides</name>
    <name type="common">Giant roundworm</name>
    <dbReference type="NCBI Taxonomy" id="6252"/>
    <lineage>
        <taxon>Eukaryota</taxon>
        <taxon>Metazoa</taxon>
        <taxon>Ecdysozoa</taxon>
        <taxon>Nematoda</taxon>
        <taxon>Chromadorea</taxon>
        <taxon>Rhabditida</taxon>
        <taxon>Spirurina</taxon>
        <taxon>Ascaridomorpha</taxon>
        <taxon>Ascaridoidea</taxon>
        <taxon>Ascarididae</taxon>
        <taxon>Ascaris</taxon>
    </lineage>
</organism>
<feature type="transmembrane region" description="Helical" evidence="1">
    <location>
        <begin position="20"/>
        <end position="42"/>
    </location>
</feature>
<protein>
    <submittedName>
        <fullName evidence="3">TPT domain-containing protein</fullName>
    </submittedName>
</protein>
<evidence type="ECO:0000313" key="3">
    <source>
        <dbReference type="WBParaSite" id="ALUE_0002249201-mRNA-1"/>
    </source>
</evidence>
<accession>A0A0M3IUR4</accession>
<name>A0A0M3IUR4_ASCLU</name>
<proteinExistence type="predicted"/>
<keyword evidence="1" id="KW-1133">Transmembrane helix</keyword>
<dbReference type="AlphaFoldDB" id="A0A0M3IUR4"/>
<dbReference type="WBParaSite" id="ALUE_0002249201-mRNA-1">
    <property type="protein sequence ID" value="ALUE_0002249201-mRNA-1"/>
    <property type="gene ID" value="ALUE_0002249201"/>
</dbReference>
<dbReference type="Proteomes" id="UP000036681">
    <property type="component" value="Unplaced"/>
</dbReference>
<reference evidence="3" key="1">
    <citation type="submission" date="2017-02" db="UniProtKB">
        <authorList>
            <consortium name="WormBaseParasite"/>
        </authorList>
    </citation>
    <scope>IDENTIFICATION</scope>
</reference>
<evidence type="ECO:0000256" key="1">
    <source>
        <dbReference type="SAM" id="Phobius"/>
    </source>
</evidence>